<dbReference type="Proteomes" id="UP001150641">
    <property type="component" value="Unassembled WGS sequence"/>
</dbReference>
<proteinExistence type="predicted"/>
<dbReference type="InterPro" id="IPR021556">
    <property type="entry name" value="DUF2950"/>
</dbReference>
<comment type="caution">
    <text evidence="2">The sequence shown here is derived from an EMBL/GenBank/DDBJ whole genome shotgun (WGS) entry which is preliminary data.</text>
</comment>
<protein>
    <submittedName>
        <fullName evidence="2">DUF2950 domain-containing protein</fullName>
    </submittedName>
</protein>
<feature type="chain" id="PRO_5040837799" evidence="1">
    <location>
        <begin position="22"/>
        <end position="282"/>
    </location>
</feature>
<dbReference type="EMBL" id="JALHAP010000080">
    <property type="protein sequence ID" value="MCT4702945.1"/>
    <property type="molecule type" value="Genomic_DNA"/>
</dbReference>
<keyword evidence="1" id="KW-0732">Signal</keyword>
<dbReference type="RefSeq" id="WP_271123950.1">
    <property type="nucleotide sequence ID" value="NZ_JALHAN010000067.1"/>
</dbReference>
<name>A0A9X2W8T6_9ENTR</name>
<gene>
    <name evidence="2" type="ORF">MUA00_14265</name>
</gene>
<evidence type="ECO:0000313" key="3">
    <source>
        <dbReference type="Proteomes" id="UP001150641"/>
    </source>
</evidence>
<feature type="signal peptide" evidence="1">
    <location>
        <begin position="1"/>
        <end position="21"/>
    </location>
</feature>
<evidence type="ECO:0000313" key="2">
    <source>
        <dbReference type="EMBL" id="MCT4702945.1"/>
    </source>
</evidence>
<accession>A0A9X2W8T6</accession>
<keyword evidence="3" id="KW-1185">Reference proteome</keyword>
<dbReference type="Pfam" id="PF11453">
    <property type="entry name" value="DUF2950"/>
    <property type="match status" value="1"/>
</dbReference>
<organism evidence="2 3">
    <name type="scientific">Dryocola boscaweniae</name>
    <dbReference type="NCBI Taxonomy" id="2925397"/>
    <lineage>
        <taxon>Bacteria</taxon>
        <taxon>Pseudomonadati</taxon>
        <taxon>Pseudomonadota</taxon>
        <taxon>Gammaproteobacteria</taxon>
        <taxon>Enterobacterales</taxon>
        <taxon>Enterobacteriaceae</taxon>
        <taxon>Dryocola</taxon>
    </lineage>
</organism>
<reference evidence="2" key="1">
    <citation type="submission" date="2022-03" db="EMBL/GenBank/DDBJ databases">
        <title>Proposal of a novel genus Dryocolo and two novel species.</title>
        <authorList>
            <person name="Maddock D.W."/>
            <person name="Brady C.L."/>
            <person name="Denman S."/>
            <person name="Arnold D."/>
        </authorList>
    </citation>
    <scope>NUCLEOTIDE SEQUENCE</scope>
    <source>
        <strain evidence="2">H6W4</strain>
    </source>
</reference>
<dbReference type="AlphaFoldDB" id="A0A9X2W8T6"/>
<sequence>MKKYMALSIIPLLMMPFFAQAQQIFTSPEQASTALFEAIKRQDDAALTSLLGDNWRDLLPPEGADPAAVARFLRDWDVRHHVEQQDNVAHLNVGKEDWQLPLPMVKTDKGWHFNMQGAADEILTRTIGRNELAAIEAAHAYVQAQQDYFQLNQAYAQKFISSEGKKDGLYWPARPGEAPSPLGPAFSPAQPGMGYHGYHFRILKAQGADAEGGEKQYLNNGKMTDGFALVAWPVTYGETGIATFIVDEHDRVYQADLGEESAKKAQSLTEFEPGDGWQAVTP</sequence>
<evidence type="ECO:0000256" key="1">
    <source>
        <dbReference type="SAM" id="SignalP"/>
    </source>
</evidence>